<evidence type="ECO:0000313" key="3">
    <source>
        <dbReference type="Proteomes" id="UP000571817"/>
    </source>
</evidence>
<dbReference type="InterPro" id="IPR059125">
    <property type="entry name" value="Ferritin_actino"/>
</dbReference>
<reference evidence="2 3" key="1">
    <citation type="submission" date="2020-07" db="EMBL/GenBank/DDBJ databases">
        <title>Sequencing the genomes of 1000 actinobacteria strains.</title>
        <authorList>
            <person name="Klenk H.-P."/>
        </authorList>
    </citation>
    <scope>NUCLEOTIDE SEQUENCE [LARGE SCALE GENOMIC DNA]</scope>
    <source>
        <strain evidence="2 3">DSM 29531</strain>
    </source>
</reference>
<dbReference type="InterPro" id="IPR009078">
    <property type="entry name" value="Ferritin-like_SF"/>
</dbReference>
<organism evidence="2 3">
    <name type="scientific">Allobranchiibius huperziae</name>
    <dbReference type="NCBI Taxonomy" id="1874116"/>
    <lineage>
        <taxon>Bacteria</taxon>
        <taxon>Bacillati</taxon>
        <taxon>Actinomycetota</taxon>
        <taxon>Actinomycetes</taxon>
        <taxon>Micrococcales</taxon>
        <taxon>Dermacoccaceae</taxon>
        <taxon>Allobranchiibius</taxon>
    </lineage>
</organism>
<dbReference type="SUPFAM" id="SSF47240">
    <property type="entry name" value="Ferritin-like"/>
    <property type="match status" value="1"/>
</dbReference>
<evidence type="ECO:0000259" key="1">
    <source>
        <dbReference type="Pfam" id="PF13794"/>
    </source>
</evidence>
<sequence>MTDSPTQTSDERPTDADLQDPVFRSGVTALLGVLAYGELKSFFATVEDAGMAPGVGRKEAMAAFAVREFEHYQALSERLRQLGADPQRAMEPVVDAVDEWHRRTKPKNWTEGLMKAYAGQSIATDFYRECAQWVDPESRTLMLEVLGDNEQADYVEAQLRDAIAADSRVASTLALWGRRLVGEAITQAQLTIAENDQLEKFLVADGSGSGMSLEELSELFTRLTDAHKARMETLGLTA</sequence>
<dbReference type="Gene3D" id="1.20.1260.10">
    <property type="match status" value="1"/>
</dbReference>
<protein>
    <submittedName>
        <fullName evidence="2">Bacterioferritin (Cytochrome b1)</fullName>
    </submittedName>
</protein>
<keyword evidence="3" id="KW-1185">Reference proteome</keyword>
<dbReference type="CDD" id="cd00657">
    <property type="entry name" value="Ferritin_like"/>
    <property type="match status" value="1"/>
</dbReference>
<feature type="domain" description="Ferritin-like" evidence="1">
    <location>
        <begin position="23"/>
        <end position="203"/>
    </location>
</feature>
<dbReference type="Proteomes" id="UP000571817">
    <property type="component" value="Unassembled WGS sequence"/>
</dbReference>
<dbReference type="AlphaFoldDB" id="A0A853D9C6"/>
<dbReference type="Pfam" id="PF13794">
    <property type="entry name" value="MiaE_2"/>
    <property type="match status" value="1"/>
</dbReference>
<dbReference type="InterPro" id="IPR012347">
    <property type="entry name" value="Ferritin-like"/>
</dbReference>
<evidence type="ECO:0000313" key="2">
    <source>
        <dbReference type="EMBL" id="NYJ73842.1"/>
    </source>
</evidence>
<proteinExistence type="predicted"/>
<accession>A0A853D9C6</accession>
<comment type="caution">
    <text evidence="2">The sequence shown here is derived from an EMBL/GenBank/DDBJ whole genome shotgun (WGS) entry which is preliminary data.</text>
</comment>
<dbReference type="EMBL" id="JACCFW010000001">
    <property type="protein sequence ID" value="NYJ73842.1"/>
    <property type="molecule type" value="Genomic_DNA"/>
</dbReference>
<gene>
    <name evidence="2" type="ORF">HNR15_000805</name>
</gene>
<dbReference type="RefSeq" id="WP_179479335.1">
    <property type="nucleotide sequence ID" value="NZ_JACCFW010000001.1"/>
</dbReference>
<name>A0A853D9C6_9MICO</name>